<proteinExistence type="predicted"/>
<evidence type="ECO:0000313" key="2">
    <source>
        <dbReference type="Proteomes" id="UP001148662"/>
    </source>
</evidence>
<protein>
    <submittedName>
        <fullName evidence="1">Uncharacterized protein</fullName>
    </submittedName>
</protein>
<keyword evidence="2" id="KW-1185">Reference proteome</keyword>
<reference evidence="1" key="1">
    <citation type="submission" date="2022-07" db="EMBL/GenBank/DDBJ databases">
        <title>Genome Sequence of Phlebia brevispora.</title>
        <authorList>
            <person name="Buettner E."/>
        </authorList>
    </citation>
    <scope>NUCLEOTIDE SEQUENCE</scope>
    <source>
        <strain evidence="1">MPL23</strain>
    </source>
</reference>
<organism evidence="1 2">
    <name type="scientific">Phlebia brevispora</name>
    <dbReference type="NCBI Taxonomy" id="194682"/>
    <lineage>
        <taxon>Eukaryota</taxon>
        <taxon>Fungi</taxon>
        <taxon>Dikarya</taxon>
        <taxon>Basidiomycota</taxon>
        <taxon>Agaricomycotina</taxon>
        <taxon>Agaricomycetes</taxon>
        <taxon>Polyporales</taxon>
        <taxon>Meruliaceae</taxon>
        <taxon>Phlebia</taxon>
    </lineage>
</organism>
<evidence type="ECO:0000313" key="1">
    <source>
        <dbReference type="EMBL" id="KAJ3556245.1"/>
    </source>
</evidence>
<dbReference type="EMBL" id="JANHOG010000258">
    <property type="protein sequence ID" value="KAJ3556245.1"/>
    <property type="molecule type" value="Genomic_DNA"/>
</dbReference>
<dbReference type="Proteomes" id="UP001148662">
    <property type="component" value="Unassembled WGS sequence"/>
</dbReference>
<accession>A0ACC1T9C1</accession>
<sequence>MPPLDLSVVHILSSLTLAWLVWIVLNGVYNLYWHPLAKYPGPKLAAATIWWKMYWELLREENLVDVVSGLHEVHGDIVRIAPNELHFSQPSAFHDIHNAQSRWTKDPVFYREAKARKNILSPLFSRRSVVDMQYLVRDCVDQMCETMRTQHEQCRSTNILRALRCLSLDVIMSFCFAKSLDTLKEPDFRASVEDSMTLALPMVNWVKYFPFIKSLTRHCPPALTDALRPQMAGLTRFLILIKDQVAEVTTNKEALRKAPHPVIYDALLSSAHGQKISNLSLRDEAFLLVFAGTDTASMALTVGVIQILSNPDVHNTLTEEIMKFWPTLEVAPRYEDIERLPYLTAVLKETLRHAGGPISSMARVVPREGADIGGRRIPGGTVVGISTQLVHMNATIFPDPRKFDPERWLGPGAESLDHWLVAFSRGPRSCLGTNLAWCKMYLTVASLFRRFKLQLDGISASDLRLKEDYLAHHIGPELLIKATPRLS</sequence>
<gene>
    <name evidence="1" type="ORF">NM688_g2132</name>
</gene>
<name>A0ACC1T9C1_9APHY</name>
<comment type="caution">
    <text evidence="1">The sequence shown here is derived from an EMBL/GenBank/DDBJ whole genome shotgun (WGS) entry which is preliminary data.</text>
</comment>